<sequence length="292" mass="32568">MERELKATPARCANYAVSGINTHFYCGARPARCHKVQHGYGKIYFRPPHFAGTPRPLADSAMHATGQANLKITPSSSLRRFTSRLMENLEHVTPWRLHAVSEAVTDTNVHEFFEQHGLYYAEDPAAGEALAALDQNDQFNSTDGFGVFLDRQCIRLILEPYLDHENPQVCLPFSADPGHIFAFSTAPETTRRVIVYIWGAGSSAEFYAKSHTKELKGVQASNGLLEIAEASLKRNGCSAIRIQLDKGGMYAFSQFALLYRHLIGIQRNPPSQTCLSNTTRIYKRIRFGDTGT</sequence>
<organism evidence="1 2">
    <name type="scientific">Purpureocillium lilacinum</name>
    <name type="common">Paecilomyces lilacinus</name>
    <dbReference type="NCBI Taxonomy" id="33203"/>
    <lineage>
        <taxon>Eukaryota</taxon>
        <taxon>Fungi</taxon>
        <taxon>Dikarya</taxon>
        <taxon>Ascomycota</taxon>
        <taxon>Pezizomycotina</taxon>
        <taxon>Sordariomycetes</taxon>
        <taxon>Hypocreomycetidae</taxon>
        <taxon>Hypocreales</taxon>
        <taxon>Ophiocordycipitaceae</taxon>
        <taxon>Purpureocillium</taxon>
    </lineage>
</organism>
<accession>A0A179FF61</accession>
<evidence type="ECO:0000313" key="1">
    <source>
        <dbReference type="EMBL" id="OAQ63861.1"/>
    </source>
</evidence>
<evidence type="ECO:0000313" key="2">
    <source>
        <dbReference type="Proteomes" id="UP000078240"/>
    </source>
</evidence>
<protein>
    <submittedName>
        <fullName evidence="1">Uncharacterized protein</fullName>
    </submittedName>
</protein>
<dbReference type="EMBL" id="LSBH01000018">
    <property type="protein sequence ID" value="OAQ63861.1"/>
    <property type="molecule type" value="Genomic_DNA"/>
</dbReference>
<comment type="caution">
    <text evidence="1">The sequence shown here is derived from an EMBL/GenBank/DDBJ whole genome shotgun (WGS) entry which is preliminary data.</text>
</comment>
<gene>
    <name evidence="1" type="ORF">VFPBJ_11300</name>
</gene>
<reference evidence="1 2" key="1">
    <citation type="submission" date="2016-01" db="EMBL/GenBank/DDBJ databases">
        <title>Biosynthesis of antibiotic leucinostatins and their inhibition on Phytophthora in bio-control Purpureocillium lilacinum.</title>
        <authorList>
            <person name="Wang G."/>
            <person name="Liu Z."/>
            <person name="Lin R."/>
            <person name="Li E."/>
            <person name="Mao Z."/>
            <person name="Ling J."/>
            <person name="Yin W."/>
            <person name="Xie B."/>
        </authorList>
    </citation>
    <scope>NUCLEOTIDE SEQUENCE [LARGE SCALE GENOMIC DNA]</scope>
    <source>
        <strain evidence="1">PLBJ-1</strain>
    </source>
</reference>
<dbReference type="AlphaFoldDB" id="A0A179FF61"/>
<name>A0A179FF61_PURLI</name>
<proteinExistence type="predicted"/>
<dbReference type="Proteomes" id="UP000078240">
    <property type="component" value="Unassembled WGS sequence"/>
</dbReference>